<feature type="transmembrane region" description="Helical" evidence="2">
    <location>
        <begin position="106"/>
        <end position="122"/>
    </location>
</feature>
<reference evidence="3 4" key="1">
    <citation type="journal article" date="2021" name="Int. J. Syst. Evol. Microbiol.">
        <title>Reticulibacter mediterranei gen. nov., sp. nov., within the new family Reticulibacteraceae fam. nov., and Ktedonospora formicarum gen. nov., sp. nov., Ktedonobacter robiniae sp. nov., Dictyobacter formicarum sp. nov. and Dictyobacter arantiisoli sp. nov., belonging to the class Ktedonobacteria.</title>
        <authorList>
            <person name="Yabe S."/>
            <person name="Zheng Y."/>
            <person name="Wang C.M."/>
            <person name="Sakai Y."/>
            <person name="Abe K."/>
            <person name="Yokota A."/>
            <person name="Donadio S."/>
            <person name="Cavaletti L."/>
            <person name="Monciardini P."/>
        </authorList>
    </citation>
    <scope>NUCLEOTIDE SEQUENCE [LARGE SCALE GENOMIC DNA]</scope>
    <source>
        <strain evidence="3 4">SOSP1-9</strain>
    </source>
</reference>
<feature type="transmembrane region" description="Helical" evidence="2">
    <location>
        <begin position="76"/>
        <end position="94"/>
    </location>
</feature>
<keyword evidence="4" id="KW-1185">Reference proteome</keyword>
<dbReference type="RefSeq" id="WP_201363767.1">
    <property type="nucleotide sequence ID" value="NZ_BNJJ01000011.1"/>
</dbReference>
<evidence type="ECO:0000313" key="3">
    <source>
        <dbReference type="EMBL" id="GHO86118.1"/>
    </source>
</evidence>
<evidence type="ECO:0008006" key="5">
    <source>
        <dbReference type="Google" id="ProtNLM"/>
    </source>
</evidence>
<dbReference type="Pfam" id="PF09858">
    <property type="entry name" value="DUF2085"/>
    <property type="match status" value="1"/>
</dbReference>
<evidence type="ECO:0000313" key="4">
    <source>
        <dbReference type="Proteomes" id="UP000635565"/>
    </source>
</evidence>
<proteinExistence type="predicted"/>
<evidence type="ECO:0000256" key="2">
    <source>
        <dbReference type="SAM" id="Phobius"/>
    </source>
</evidence>
<sequence length="204" mass="23190">MATQPFNHNYPPGTSPSHVLPSRPKSAFERWVDHGGDFLTKYWALIITVGLGTLVVTAIAIPFLSYLGLDSIAKPLFFALHYVCAQIPSHSIYVFGHQLGLCERNFSIYTSMFLTSLIFVLSKKRMPGIPWWLWILMLLPMAWDGTTQMFGWRESDWVLRVITGTLFGVGNIWFALPLMQKSLVETTLPPHIKAMPRNTHRSIQ</sequence>
<accession>A0ABQ3VL86</accession>
<keyword evidence="2" id="KW-0812">Transmembrane</keyword>
<evidence type="ECO:0000256" key="1">
    <source>
        <dbReference type="SAM" id="MobiDB-lite"/>
    </source>
</evidence>
<keyword evidence="2" id="KW-0472">Membrane</keyword>
<feature type="region of interest" description="Disordered" evidence="1">
    <location>
        <begin position="1"/>
        <end position="21"/>
    </location>
</feature>
<dbReference type="EMBL" id="BNJJ01000011">
    <property type="protein sequence ID" value="GHO86118.1"/>
    <property type="molecule type" value="Genomic_DNA"/>
</dbReference>
<dbReference type="InterPro" id="IPR019206">
    <property type="entry name" value="DUF2085_TM"/>
</dbReference>
<comment type="caution">
    <text evidence="3">The sequence shown here is derived from an EMBL/GenBank/DDBJ whole genome shotgun (WGS) entry which is preliminary data.</text>
</comment>
<dbReference type="Proteomes" id="UP000635565">
    <property type="component" value="Unassembled WGS sequence"/>
</dbReference>
<feature type="transmembrane region" description="Helical" evidence="2">
    <location>
        <begin position="42"/>
        <end position="64"/>
    </location>
</feature>
<protein>
    <recommendedName>
        <fullName evidence="5">DUF2085 domain-containing protein</fullName>
    </recommendedName>
</protein>
<feature type="transmembrane region" description="Helical" evidence="2">
    <location>
        <begin position="131"/>
        <end position="151"/>
    </location>
</feature>
<keyword evidence="2" id="KW-1133">Transmembrane helix</keyword>
<gene>
    <name evidence="3" type="ORF">KSZ_41240</name>
</gene>
<name>A0ABQ3VL86_9CHLR</name>
<feature type="transmembrane region" description="Helical" evidence="2">
    <location>
        <begin position="157"/>
        <end position="176"/>
    </location>
</feature>
<organism evidence="3 4">
    <name type="scientific">Dictyobacter formicarum</name>
    <dbReference type="NCBI Taxonomy" id="2778368"/>
    <lineage>
        <taxon>Bacteria</taxon>
        <taxon>Bacillati</taxon>
        <taxon>Chloroflexota</taxon>
        <taxon>Ktedonobacteria</taxon>
        <taxon>Ktedonobacterales</taxon>
        <taxon>Dictyobacteraceae</taxon>
        <taxon>Dictyobacter</taxon>
    </lineage>
</organism>